<feature type="compositionally biased region" description="Basic and acidic residues" evidence="1">
    <location>
        <begin position="1"/>
        <end position="12"/>
    </location>
</feature>
<dbReference type="PANTHER" id="PTHR45890">
    <property type="entry name" value="AARF DOMAIN CONTAINING KINASE 2 (PREDICTED)"/>
    <property type="match status" value="1"/>
</dbReference>
<sequence>MKKSLRRSERGDQQSFTHERKSRKRQFEQGIEFLGPIFVKFGQWVSTRRDIFPRDICDTLSQLQRNATPHSWLDTERLLEETYGPSWRDLFVRFEDEGPIGSGCCAQVCSR</sequence>
<dbReference type="GO" id="GO:0005739">
    <property type="term" value="C:mitochondrion"/>
    <property type="evidence" value="ECO:0007669"/>
    <property type="project" value="TreeGrafter"/>
</dbReference>
<name>A0A4V3S9Y4_9HYME</name>
<accession>A0A4V3S9Y4</accession>
<evidence type="ECO:0000313" key="3">
    <source>
        <dbReference type="Proteomes" id="UP000310200"/>
    </source>
</evidence>
<dbReference type="Proteomes" id="UP000310200">
    <property type="component" value="Unassembled WGS sequence"/>
</dbReference>
<comment type="caution">
    <text evidence="2">The sequence shown here is derived from an EMBL/GenBank/DDBJ whole genome shotgun (WGS) entry which is preliminary data.</text>
</comment>
<dbReference type="PANTHER" id="PTHR45890:SF1">
    <property type="entry name" value="AARF DOMAIN CONTAINING KINASE 2"/>
    <property type="match status" value="1"/>
</dbReference>
<feature type="region of interest" description="Disordered" evidence="1">
    <location>
        <begin position="1"/>
        <end position="24"/>
    </location>
</feature>
<evidence type="ECO:0000313" key="2">
    <source>
        <dbReference type="EMBL" id="TGZ46704.1"/>
    </source>
</evidence>
<evidence type="ECO:0008006" key="4">
    <source>
        <dbReference type="Google" id="ProtNLM"/>
    </source>
</evidence>
<dbReference type="InterPro" id="IPR052402">
    <property type="entry name" value="ADCK_kinase"/>
</dbReference>
<dbReference type="AlphaFoldDB" id="A0A4V3S9Y4"/>
<dbReference type="STRING" id="300112.A0A4V3S9Y4"/>
<organism evidence="2 3">
    <name type="scientific">Temnothorax longispinosus</name>
    <dbReference type="NCBI Taxonomy" id="300112"/>
    <lineage>
        <taxon>Eukaryota</taxon>
        <taxon>Metazoa</taxon>
        <taxon>Ecdysozoa</taxon>
        <taxon>Arthropoda</taxon>
        <taxon>Hexapoda</taxon>
        <taxon>Insecta</taxon>
        <taxon>Pterygota</taxon>
        <taxon>Neoptera</taxon>
        <taxon>Endopterygota</taxon>
        <taxon>Hymenoptera</taxon>
        <taxon>Apocrita</taxon>
        <taxon>Aculeata</taxon>
        <taxon>Formicoidea</taxon>
        <taxon>Formicidae</taxon>
        <taxon>Myrmicinae</taxon>
        <taxon>Temnothorax</taxon>
    </lineage>
</organism>
<gene>
    <name evidence="2" type="ORF">DBV15_10353</name>
</gene>
<proteinExistence type="predicted"/>
<protein>
    <recommendedName>
        <fullName evidence="4">AarF domain-containing protein kinase 5</fullName>
    </recommendedName>
</protein>
<evidence type="ECO:0000256" key="1">
    <source>
        <dbReference type="SAM" id="MobiDB-lite"/>
    </source>
</evidence>
<dbReference type="EMBL" id="QBLH01002824">
    <property type="protein sequence ID" value="TGZ46704.1"/>
    <property type="molecule type" value="Genomic_DNA"/>
</dbReference>
<keyword evidence="3" id="KW-1185">Reference proteome</keyword>
<reference evidence="2 3" key="1">
    <citation type="journal article" date="2019" name="Philos. Trans. R. Soc. Lond., B, Biol. Sci.">
        <title>Ant behaviour and brain gene expression of defending hosts depend on the ecological success of the intruding social parasite.</title>
        <authorList>
            <person name="Kaur R."/>
            <person name="Stoldt M."/>
            <person name="Jongepier E."/>
            <person name="Feldmeyer B."/>
            <person name="Menzel F."/>
            <person name="Bornberg-Bauer E."/>
            <person name="Foitzik S."/>
        </authorList>
    </citation>
    <scope>NUCLEOTIDE SEQUENCE [LARGE SCALE GENOMIC DNA]</scope>
    <source>
        <tissue evidence="2">Whole body</tissue>
    </source>
</reference>